<gene>
    <name evidence="1" type="ORF">RFI_08139</name>
</gene>
<comment type="caution">
    <text evidence="1">The sequence shown here is derived from an EMBL/GenBank/DDBJ whole genome shotgun (WGS) entry which is preliminary data.</text>
</comment>
<dbReference type="Proteomes" id="UP000023152">
    <property type="component" value="Unassembled WGS sequence"/>
</dbReference>
<accession>X6NSL6</accession>
<proteinExistence type="predicted"/>
<evidence type="ECO:0000313" key="2">
    <source>
        <dbReference type="Proteomes" id="UP000023152"/>
    </source>
</evidence>
<name>X6NSL6_RETFI</name>
<dbReference type="EMBL" id="ASPP01006329">
    <property type="protein sequence ID" value="ETO28986.1"/>
    <property type="molecule type" value="Genomic_DNA"/>
</dbReference>
<dbReference type="AlphaFoldDB" id="X6NSL6"/>
<evidence type="ECO:0000313" key="1">
    <source>
        <dbReference type="EMBL" id="ETO28986.1"/>
    </source>
</evidence>
<reference evidence="1 2" key="1">
    <citation type="journal article" date="2013" name="Curr. Biol.">
        <title>The Genome of the Foraminiferan Reticulomyxa filosa.</title>
        <authorList>
            <person name="Glockner G."/>
            <person name="Hulsmann N."/>
            <person name="Schleicher M."/>
            <person name="Noegel A.A."/>
            <person name="Eichinger L."/>
            <person name="Gallinger C."/>
            <person name="Pawlowski J."/>
            <person name="Sierra R."/>
            <person name="Euteneuer U."/>
            <person name="Pillet L."/>
            <person name="Moustafa A."/>
            <person name="Platzer M."/>
            <person name="Groth M."/>
            <person name="Szafranski K."/>
            <person name="Schliwa M."/>
        </authorList>
    </citation>
    <scope>NUCLEOTIDE SEQUENCE [LARGE SCALE GENOMIC DNA]</scope>
</reference>
<protein>
    <submittedName>
        <fullName evidence="1">Uncharacterized protein</fullName>
    </submittedName>
</protein>
<keyword evidence="2" id="KW-1185">Reference proteome</keyword>
<organism evidence="1 2">
    <name type="scientific">Reticulomyxa filosa</name>
    <dbReference type="NCBI Taxonomy" id="46433"/>
    <lineage>
        <taxon>Eukaryota</taxon>
        <taxon>Sar</taxon>
        <taxon>Rhizaria</taxon>
        <taxon>Retaria</taxon>
        <taxon>Foraminifera</taxon>
        <taxon>Monothalamids</taxon>
        <taxon>Reticulomyxidae</taxon>
        <taxon>Reticulomyxa</taxon>
    </lineage>
</organism>
<sequence length="255" mass="30080">MLNIPRSFVTPETTSNITEAMLFDEPYRSSEYSVEEIKTEILCLKRLLRCTLKFLSFKQLRQLVLRRLLRFIKDVMPHPSCEDIFEDCIDAVKEFYMRLNFKKEANLKTARIANSFLKVLSLTPIDGSKKKGDKERAKAVRQLQEDAFAFWGLHLFEDMDVNATNESNNLSLSMAEAQSEKGQQHAHSLWIYLQHQQHWECIFNDDEMKKFRQEYDKFAKDTKRIQLSMRVALKKFLTLCGQVFEEMKLCIIKPF</sequence>